<evidence type="ECO:0000313" key="2">
    <source>
        <dbReference type="EMBL" id="MFB9886605.1"/>
    </source>
</evidence>
<dbReference type="PIRSF" id="PIRSF005610">
    <property type="entry name" value="SirB"/>
    <property type="match status" value="1"/>
</dbReference>
<keyword evidence="3" id="KW-1185">Reference proteome</keyword>
<dbReference type="Pfam" id="PF04247">
    <property type="entry name" value="SirB"/>
    <property type="match status" value="1"/>
</dbReference>
<dbReference type="RefSeq" id="WP_027312032.1">
    <property type="nucleotide sequence ID" value="NZ_JBHLZN010000002.1"/>
</dbReference>
<evidence type="ECO:0000256" key="1">
    <source>
        <dbReference type="SAM" id="Phobius"/>
    </source>
</evidence>
<accession>A0ABV5ZCR0</accession>
<feature type="transmembrane region" description="Helical" evidence="1">
    <location>
        <begin position="67"/>
        <end position="88"/>
    </location>
</feature>
<gene>
    <name evidence="2" type="ORF">ACFFLH_09295</name>
</gene>
<name>A0ABV5ZCR0_9GAMM</name>
<reference evidence="2 3" key="1">
    <citation type="submission" date="2024-09" db="EMBL/GenBank/DDBJ databases">
        <authorList>
            <person name="Sun Q."/>
            <person name="Mori K."/>
        </authorList>
    </citation>
    <scope>NUCLEOTIDE SEQUENCE [LARGE SCALE GENOMIC DNA]</scope>
    <source>
        <strain evidence="2 3">ATCC 51285</strain>
    </source>
</reference>
<dbReference type="PANTHER" id="PTHR39594">
    <property type="entry name" value="PROTEIN YCHQ"/>
    <property type="match status" value="1"/>
</dbReference>
<feature type="transmembrane region" description="Helical" evidence="1">
    <location>
        <begin position="12"/>
        <end position="29"/>
    </location>
</feature>
<feature type="transmembrane region" description="Helical" evidence="1">
    <location>
        <begin position="100"/>
        <end position="117"/>
    </location>
</feature>
<dbReference type="Proteomes" id="UP001589628">
    <property type="component" value="Unassembled WGS sequence"/>
</dbReference>
<evidence type="ECO:0000313" key="3">
    <source>
        <dbReference type="Proteomes" id="UP001589628"/>
    </source>
</evidence>
<feature type="transmembrane region" description="Helical" evidence="1">
    <location>
        <begin position="41"/>
        <end position="61"/>
    </location>
</feature>
<protein>
    <submittedName>
        <fullName evidence="2">SirB2 family protein</fullName>
    </submittedName>
</protein>
<organism evidence="2 3">
    <name type="scientific">Balneatrix alpica</name>
    <dbReference type="NCBI Taxonomy" id="75684"/>
    <lineage>
        <taxon>Bacteria</taxon>
        <taxon>Pseudomonadati</taxon>
        <taxon>Pseudomonadota</taxon>
        <taxon>Gammaproteobacteria</taxon>
        <taxon>Oceanospirillales</taxon>
        <taxon>Balneatrichaceae</taxon>
        <taxon>Balneatrix</taxon>
    </lineage>
</organism>
<dbReference type="InterPro" id="IPR007360">
    <property type="entry name" value="SirB"/>
</dbReference>
<dbReference type="PANTHER" id="PTHR39594:SF1">
    <property type="entry name" value="PROTEIN YCHQ"/>
    <property type="match status" value="1"/>
</dbReference>
<keyword evidence="1" id="KW-0812">Transmembrane</keyword>
<keyword evidence="1" id="KW-1133">Transmembrane helix</keyword>
<keyword evidence="1" id="KW-0472">Membrane</keyword>
<comment type="caution">
    <text evidence="2">The sequence shown here is derived from an EMBL/GenBank/DDBJ whole genome shotgun (WGS) entry which is preliminary data.</text>
</comment>
<proteinExistence type="predicted"/>
<sequence length="127" mass="14572">MYFAFKHLHLSLVAASILFFCIRAGWMLLESSWLQRRWVRILPHIIDTFLLLSAIGLMLMLQQYPLTHAWLTAKVLGLFAYIGFGTFAIKRGKNRHIRTFCLIGALLSLYYMASVALHKSPWPFAGA</sequence>
<dbReference type="EMBL" id="JBHLZN010000002">
    <property type="protein sequence ID" value="MFB9886605.1"/>
    <property type="molecule type" value="Genomic_DNA"/>
</dbReference>